<feature type="chain" id="PRO_5032761774" description="Secreted RxLR effector peptide protein" evidence="1">
    <location>
        <begin position="19"/>
        <end position="231"/>
    </location>
</feature>
<reference evidence="2" key="1">
    <citation type="submission" date="2020-04" db="EMBL/GenBank/DDBJ databases">
        <title>Hybrid Assembly of Korean Phytophthora infestans isolates.</title>
        <authorList>
            <person name="Prokchorchik M."/>
            <person name="Lee Y."/>
            <person name="Seo J."/>
            <person name="Cho J.-H."/>
            <person name="Park Y.-E."/>
            <person name="Jang D.-C."/>
            <person name="Im J.-S."/>
            <person name="Choi J.-G."/>
            <person name="Park H.-J."/>
            <person name="Lee G.-B."/>
            <person name="Lee Y.-G."/>
            <person name="Hong S.-Y."/>
            <person name="Cho K."/>
            <person name="Sohn K.H."/>
        </authorList>
    </citation>
    <scope>NUCLEOTIDE SEQUENCE</scope>
    <source>
        <strain evidence="2">KR_1_A1</strain>
    </source>
</reference>
<gene>
    <name evidence="2" type="ORF">GN244_ATG11939</name>
</gene>
<keyword evidence="3" id="KW-1185">Reference proteome</keyword>
<accession>A0A833S803</accession>
<feature type="signal peptide" evidence="1">
    <location>
        <begin position="1"/>
        <end position="18"/>
    </location>
</feature>
<dbReference type="EMBL" id="WSZM01000284">
    <property type="protein sequence ID" value="KAF4036031.1"/>
    <property type="molecule type" value="Genomic_DNA"/>
</dbReference>
<keyword evidence="1" id="KW-0732">Signal</keyword>
<organism evidence="2 3">
    <name type="scientific">Phytophthora infestans</name>
    <name type="common">Potato late blight agent</name>
    <name type="synonym">Botrytis infestans</name>
    <dbReference type="NCBI Taxonomy" id="4787"/>
    <lineage>
        <taxon>Eukaryota</taxon>
        <taxon>Sar</taxon>
        <taxon>Stramenopiles</taxon>
        <taxon>Oomycota</taxon>
        <taxon>Peronosporomycetes</taxon>
        <taxon>Peronosporales</taxon>
        <taxon>Peronosporaceae</taxon>
        <taxon>Phytophthora</taxon>
    </lineage>
</organism>
<comment type="caution">
    <text evidence="2">The sequence shown here is derived from an EMBL/GenBank/DDBJ whole genome shotgun (WGS) entry which is preliminary data.</text>
</comment>
<evidence type="ECO:0000313" key="2">
    <source>
        <dbReference type="EMBL" id="KAF4036031.1"/>
    </source>
</evidence>
<evidence type="ECO:0000256" key="1">
    <source>
        <dbReference type="SAM" id="SignalP"/>
    </source>
</evidence>
<name>A0A833S803_PHYIN</name>
<sequence>MTLYLVPLVTVFMTAAESGRLNTPHYYERLLRGTNQAETDPFDTEERGVFSSIKSMGTSIKKWAKTKYWAETGKSDDYVKQKLGLRDVPEAALKSSPKYKVYQQFLHKQEGVQMDDKIRSGMQTETFWNDLGLSGIDAARRESTDAYRKYVRFTNRFDSKAEGRMFSQFEMIVKPGKTDEEVTTRMKTWAASDRSPTFAKRMLGLNGLGKDKRKEEPLNKYFEYFLTLKSS</sequence>
<dbReference type="AlphaFoldDB" id="A0A833S803"/>
<evidence type="ECO:0008006" key="4">
    <source>
        <dbReference type="Google" id="ProtNLM"/>
    </source>
</evidence>
<dbReference type="Proteomes" id="UP000602510">
    <property type="component" value="Unassembled WGS sequence"/>
</dbReference>
<protein>
    <recommendedName>
        <fullName evidence="4">Secreted RxLR effector peptide protein</fullName>
    </recommendedName>
</protein>
<proteinExistence type="predicted"/>
<evidence type="ECO:0000313" key="3">
    <source>
        <dbReference type="Proteomes" id="UP000602510"/>
    </source>
</evidence>